<protein>
    <submittedName>
        <fullName evidence="1">Uncharacterized protein</fullName>
    </submittedName>
</protein>
<gene>
    <name evidence="1" type="ORF">ACFSXZ_26360</name>
</gene>
<dbReference type="EMBL" id="JBHUKR010000015">
    <property type="protein sequence ID" value="MFD2419858.1"/>
    <property type="molecule type" value="Genomic_DNA"/>
</dbReference>
<dbReference type="Proteomes" id="UP001597417">
    <property type="component" value="Unassembled WGS sequence"/>
</dbReference>
<reference evidence="2" key="1">
    <citation type="journal article" date="2019" name="Int. J. Syst. Evol. Microbiol.">
        <title>The Global Catalogue of Microorganisms (GCM) 10K type strain sequencing project: providing services to taxonomists for standard genome sequencing and annotation.</title>
        <authorList>
            <consortium name="The Broad Institute Genomics Platform"/>
            <consortium name="The Broad Institute Genome Sequencing Center for Infectious Disease"/>
            <person name="Wu L."/>
            <person name="Ma J."/>
        </authorList>
    </citation>
    <scope>NUCLEOTIDE SEQUENCE [LARGE SCALE GENOMIC DNA]</scope>
    <source>
        <strain evidence="2">CGMCC 4.7645</strain>
    </source>
</reference>
<sequence length="61" mass="6687">MTVLTGRSWFRRRGAPGTTCRSAPFDFTIRPEDVGLVSGPRRRVTGLRRDEVAQPAGASGR</sequence>
<keyword evidence="2" id="KW-1185">Reference proteome</keyword>
<dbReference type="RefSeq" id="WP_378267883.1">
    <property type="nucleotide sequence ID" value="NZ_JBHUKR010000015.1"/>
</dbReference>
<proteinExistence type="predicted"/>
<name>A0ABW5FXR9_9PSEU</name>
<evidence type="ECO:0000313" key="2">
    <source>
        <dbReference type="Proteomes" id="UP001597417"/>
    </source>
</evidence>
<organism evidence="1 2">
    <name type="scientific">Amycolatopsis pigmentata</name>
    <dbReference type="NCBI Taxonomy" id="450801"/>
    <lineage>
        <taxon>Bacteria</taxon>
        <taxon>Bacillati</taxon>
        <taxon>Actinomycetota</taxon>
        <taxon>Actinomycetes</taxon>
        <taxon>Pseudonocardiales</taxon>
        <taxon>Pseudonocardiaceae</taxon>
        <taxon>Amycolatopsis</taxon>
    </lineage>
</organism>
<evidence type="ECO:0000313" key="1">
    <source>
        <dbReference type="EMBL" id="MFD2419858.1"/>
    </source>
</evidence>
<accession>A0ABW5FXR9</accession>
<comment type="caution">
    <text evidence="1">The sequence shown here is derived from an EMBL/GenBank/DDBJ whole genome shotgun (WGS) entry which is preliminary data.</text>
</comment>